<reference evidence="2" key="1">
    <citation type="journal article" date="2014" name="Front. Microbiol.">
        <title>High frequency of phylogenetically diverse reductive dehalogenase-homologous genes in deep subseafloor sedimentary metagenomes.</title>
        <authorList>
            <person name="Kawai M."/>
            <person name="Futagami T."/>
            <person name="Toyoda A."/>
            <person name="Takaki Y."/>
            <person name="Nishi S."/>
            <person name="Hori S."/>
            <person name="Arai W."/>
            <person name="Tsubouchi T."/>
            <person name="Morono Y."/>
            <person name="Uchiyama I."/>
            <person name="Ito T."/>
            <person name="Fujiyama A."/>
            <person name="Inagaki F."/>
            <person name="Takami H."/>
        </authorList>
    </citation>
    <scope>NUCLEOTIDE SEQUENCE</scope>
    <source>
        <strain evidence="2">Expedition CK06-06</strain>
    </source>
</reference>
<gene>
    <name evidence="2" type="ORF">S06H3_17262</name>
</gene>
<accession>X1KFP0</accession>
<evidence type="ECO:0000313" key="2">
    <source>
        <dbReference type="EMBL" id="GAI05882.1"/>
    </source>
</evidence>
<dbReference type="InterPro" id="IPR008979">
    <property type="entry name" value="Galactose-bd-like_sf"/>
</dbReference>
<dbReference type="AlphaFoldDB" id="X1KFP0"/>
<protein>
    <recommendedName>
        <fullName evidence="3">CBM11 domain-containing protein</fullName>
    </recommendedName>
</protein>
<dbReference type="InterPro" id="IPR013783">
    <property type="entry name" value="Ig-like_fold"/>
</dbReference>
<comment type="caution">
    <text evidence="2">The sequence shown here is derived from an EMBL/GenBank/DDBJ whole genome shotgun (WGS) entry which is preliminary data.</text>
</comment>
<dbReference type="Gene3D" id="2.60.40.10">
    <property type="entry name" value="Immunoglobulins"/>
    <property type="match status" value="1"/>
</dbReference>
<dbReference type="Gene3D" id="2.60.120.430">
    <property type="entry name" value="Galactose-binding lectin"/>
    <property type="match status" value="1"/>
</dbReference>
<feature type="compositionally biased region" description="Polar residues" evidence="1">
    <location>
        <begin position="1"/>
        <end position="10"/>
    </location>
</feature>
<feature type="region of interest" description="Disordered" evidence="1">
    <location>
        <begin position="1"/>
        <end position="21"/>
    </location>
</feature>
<feature type="non-terminal residue" evidence="2">
    <location>
        <position position="241"/>
    </location>
</feature>
<name>X1KFP0_9ZZZZ</name>
<sequence length="241" mass="26606">MSSTLPSSRSPEYKGAGDLGAESYDPGKLEWNTTYYWRIDEANNTNPDSPWTGNVWSFTTADFLIVDDFESYNDLNPDDPESNRIFNAWIDGYGIPTNGSLVGYDTPPFAEQTIVHSGNQSMPLFYDNSVGYSEATLTLTYPRDWTENGVNKLTIWFRGNSDNAAETLYVALNGNAIVTNDNPDAAQVTTWTEWTIDLQAFADQGVNLANVNTIALGLGNKNNPVAGGSGTMYFDDIRLYP</sequence>
<dbReference type="SUPFAM" id="SSF49785">
    <property type="entry name" value="Galactose-binding domain-like"/>
    <property type="match status" value="1"/>
</dbReference>
<evidence type="ECO:0000256" key="1">
    <source>
        <dbReference type="SAM" id="MobiDB-lite"/>
    </source>
</evidence>
<organism evidence="2">
    <name type="scientific">marine sediment metagenome</name>
    <dbReference type="NCBI Taxonomy" id="412755"/>
    <lineage>
        <taxon>unclassified sequences</taxon>
        <taxon>metagenomes</taxon>
        <taxon>ecological metagenomes</taxon>
    </lineage>
</organism>
<evidence type="ECO:0008006" key="3">
    <source>
        <dbReference type="Google" id="ProtNLM"/>
    </source>
</evidence>
<proteinExistence type="predicted"/>
<dbReference type="EMBL" id="BARV01008616">
    <property type="protein sequence ID" value="GAI05882.1"/>
    <property type="molecule type" value="Genomic_DNA"/>
</dbReference>